<gene>
    <name evidence="2" type="ORF">GCM10008088_19910</name>
</gene>
<evidence type="ECO:0000313" key="2">
    <source>
        <dbReference type="EMBL" id="GGZ58359.1"/>
    </source>
</evidence>
<dbReference type="InterPro" id="IPR000836">
    <property type="entry name" value="PRTase_dom"/>
</dbReference>
<dbReference type="InterPro" id="IPR056920">
    <property type="entry name" value="PRTase-CE"/>
</dbReference>
<organism evidence="2 3">
    <name type="scientific">Mesonia mobilis</name>
    <dbReference type="NCBI Taxonomy" id="369791"/>
    <lineage>
        <taxon>Bacteria</taxon>
        <taxon>Pseudomonadati</taxon>
        <taxon>Bacteroidota</taxon>
        <taxon>Flavobacteriia</taxon>
        <taxon>Flavobacteriales</taxon>
        <taxon>Flavobacteriaceae</taxon>
        <taxon>Mesonia</taxon>
    </lineage>
</organism>
<protein>
    <recommendedName>
        <fullName evidence="1">PRTase-CE domain-containing protein</fullName>
    </recommendedName>
</protein>
<name>A0ABQ3BVT3_9FLAO</name>
<dbReference type="CDD" id="cd06223">
    <property type="entry name" value="PRTases_typeI"/>
    <property type="match status" value="1"/>
</dbReference>
<evidence type="ECO:0000259" key="1">
    <source>
        <dbReference type="Pfam" id="PF24390"/>
    </source>
</evidence>
<dbReference type="InterPro" id="IPR029057">
    <property type="entry name" value="PRTase-like"/>
</dbReference>
<accession>A0ABQ3BVT3</accession>
<comment type="caution">
    <text evidence="2">The sequence shown here is derived from an EMBL/GenBank/DDBJ whole genome shotgun (WGS) entry which is preliminary data.</text>
</comment>
<dbReference type="EMBL" id="BMWY01000005">
    <property type="protein sequence ID" value="GGZ58359.1"/>
    <property type="molecule type" value="Genomic_DNA"/>
</dbReference>
<evidence type="ECO:0000313" key="3">
    <source>
        <dbReference type="Proteomes" id="UP000615593"/>
    </source>
</evidence>
<dbReference type="RefSeq" id="WP_027884538.1">
    <property type="nucleotide sequence ID" value="NZ_BMWY01000005.1"/>
</dbReference>
<sequence>MLNWLTKIFAKKSNEAASKNTTEETIEYTDFDYESLCELYYKNKWLRQEANSEGLKNLWLEYDDINSKQIIASLINNFKYVIQEDASLYVRNTLRKCIKNWQLSPETTLFIGFQKHKYPDGSQIILNFMKSILTEINPLWKEHNLLPNFHYGIDRIKKDGFPRDGLNLKQIVIVDDFIGTGGTAKKNIEHIQKLINDKQKDFTLNLFSLAAMKSGIKTLEPLKVPMSTCYKLEKATKTIWPFYERKKIKKRIINMEKILYEGVEPEQLEKFSLGYGKSEAIYAWNRFNLPNNNSPIFWWNRYSNGKSRKPLFNRMQ</sequence>
<dbReference type="SUPFAM" id="SSF53271">
    <property type="entry name" value="PRTase-like"/>
    <property type="match status" value="1"/>
</dbReference>
<feature type="domain" description="PRTase-CE" evidence="1">
    <location>
        <begin position="61"/>
        <end position="314"/>
    </location>
</feature>
<dbReference type="GeneID" id="94369656"/>
<dbReference type="Proteomes" id="UP000615593">
    <property type="component" value="Unassembled WGS sequence"/>
</dbReference>
<keyword evidence="3" id="KW-1185">Reference proteome</keyword>
<proteinExistence type="predicted"/>
<dbReference type="Pfam" id="PF24390">
    <property type="entry name" value="PRTase-CE"/>
    <property type="match status" value="1"/>
</dbReference>
<reference evidence="3" key="1">
    <citation type="journal article" date="2019" name="Int. J. Syst. Evol. Microbiol.">
        <title>The Global Catalogue of Microorganisms (GCM) 10K type strain sequencing project: providing services to taxonomists for standard genome sequencing and annotation.</title>
        <authorList>
            <consortium name="The Broad Institute Genomics Platform"/>
            <consortium name="The Broad Institute Genome Sequencing Center for Infectious Disease"/>
            <person name="Wu L."/>
            <person name="Ma J."/>
        </authorList>
    </citation>
    <scope>NUCLEOTIDE SEQUENCE [LARGE SCALE GENOMIC DNA]</scope>
    <source>
        <strain evidence="3">KCTC 12708</strain>
    </source>
</reference>